<evidence type="ECO:0000259" key="2">
    <source>
        <dbReference type="Pfam" id="PF14368"/>
    </source>
</evidence>
<evidence type="ECO:0000256" key="1">
    <source>
        <dbReference type="SAM" id="SignalP"/>
    </source>
</evidence>
<keyword evidence="4" id="KW-1185">Reference proteome</keyword>
<reference evidence="3" key="1">
    <citation type="submission" date="2023-02" db="EMBL/GenBank/DDBJ databases">
        <title>Genome of toxic invasive species Heracleum sosnowskyi carries increased number of genes despite the absence of recent whole-genome duplications.</title>
        <authorList>
            <person name="Schelkunov M."/>
            <person name="Shtratnikova V."/>
            <person name="Makarenko M."/>
            <person name="Klepikova A."/>
            <person name="Omelchenko D."/>
            <person name="Novikova G."/>
            <person name="Obukhova E."/>
            <person name="Bogdanov V."/>
            <person name="Penin A."/>
            <person name="Logacheva M."/>
        </authorList>
    </citation>
    <scope>NUCLEOTIDE SEQUENCE</scope>
    <source>
        <strain evidence="3">Hsosn_3</strain>
        <tissue evidence="3">Leaf</tissue>
    </source>
</reference>
<proteinExistence type="predicted"/>
<dbReference type="AlphaFoldDB" id="A0AAD8GTK5"/>
<comment type="caution">
    <text evidence="3">The sequence shown here is derived from an EMBL/GenBank/DDBJ whole genome shotgun (WGS) entry which is preliminary data.</text>
</comment>
<dbReference type="GO" id="GO:0005504">
    <property type="term" value="F:fatty acid binding"/>
    <property type="evidence" value="ECO:0007669"/>
    <property type="project" value="InterPro"/>
</dbReference>
<dbReference type="EMBL" id="JAUIZM010000011">
    <property type="protein sequence ID" value="KAK1354014.1"/>
    <property type="molecule type" value="Genomic_DNA"/>
</dbReference>
<dbReference type="CDD" id="cd04660">
    <property type="entry name" value="nsLTP_like"/>
    <property type="match status" value="1"/>
</dbReference>
<feature type="chain" id="PRO_5042297845" evidence="1">
    <location>
        <begin position="25"/>
        <end position="100"/>
    </location>
</feature>
<dbReference type="SUPFAM" id="SSF47699">
    <property type="entry name" value="Bifunctional inhibitor/lipid-transfer protein/seed storage 2S albumin"/>
    <property type="match status" value="1"/>
</dbReference>
<dbReference type="InterPro" id="IPR016140">
    <property type="entry name" value="Bifunc_inhib/LTP/seed_store"/>
</dbReference>
<dbReference type="Gene3D" id="1.10.110.10">
    <property type="entry name" value="Plant lipid-transfer and hydrophobic proteins"/>
    <property type="match status" value="1"/>
</dbReference>
<dbReference type="PANTHER" id="PTHR33122">
    <property type="entry name" value="LIPID BINDING PROTEIN-RELATED"/>
    <property type="match status" value="1"/>
</dbReference>
<gene>
    <name evidence="3" type="ORF">POM88_047270</name>
</gene>
<dbReference type="InterPro" id="IPR036312">
    <property type="entry name" value="Bifun_inhib/LTP/seed_sf"/>
</dbReference>
<name>A0AAD8GTK5_9APIA</name>
<dbReference type="GO" id="GO:0009627">
    <property type="term" value="P:systemic acquired resistance"/>
    <property type="evidence" value="ECO:0007669"/>
    <property type="project" value="InterPro"/>
</dbReference>
<sequence length="100" mass="10978">MMEFSKLGVLMVVIMVVIVGGMEGAGLCEMSEDDFRSCRPSLMRPKPVDPSAHCCEVLSGANLTCLCYYRNSILLPYFGIDPELALRLPSKCNLTNPTNC</sequence>
<feature type="signal peptide" evidence="1">
    <location>
        <begin position="1"/>
        <end position="24"/>
    </location>
</feature>
<dbReference type="Pfam" id="PF14368">
    <property type="entry name" value="LTP_2"/>
    <property type="match status" value="1"/>
</dbReference>
<dbReference type="InterPro" id="IPR039265">
    <property type="entry name" value="DIR1-like"/>
</dbReference>
<feature type="domain" description="Bifunctional inhibitor/plant lipid transfer protein/seed storage helical" evidence="2">
    <location>
        <begin position="17"/>
        <end position="98"/>
    </location>
</feature>
<protein>
    <submittedName>
        <fullName evidence="3">AAI domain-containing protein</fullName>
    </submittedName>
</protein>
<dbReference type="Proteomes" id="UP001237642">
    <property type="component" value="Unassembled WGS sequence"/>
</dbReference>
<keyword evidence="1" id="KW-0732">Signal</keyword>
<dbReference type="PANTHER" id="PTHR33122:SF60">
    <property type="entry name" value="LIPID-TRANSFER PROTEIN DIR1-RELATED"/>
    <property type="match status" value="1"/>
</dbReference>
<accession>A0AAD8GTK5</accession>
<dbReference type="InterPro" id="IPR044741">
    <property type="entry name" value="NsLTP-like"/>
</dbReference>
<organism evidence="3 4">
    <name type="scientific">Heracleum sosnowskyi</name>
    <dbReference type="NCBI Taxonomy" id="360622"/>
    <lineage>
        <taxon>Eukaryota</taxon>
        <taxon>Viridiplantae</taxon>
        <taxon>Streptophyta</taxon>
        <taxon>Embryophyta</taxon>
        <taxon>Tracheophyta</taxon>
        <taxon>Spermatophyta</taxon>
        <taxon>Magnoliopsida</taxon>
        <taxon>eudicotyledons</taxon>
        <taxon>Gunneridae</taxon>
        <taxon>Pentapetalae</taxon>
        <taxon>asterids</taxon>
        <taxon>campanulids</taxon>
        <taxon>Apiales</taxon>
        <taxon>Apiaceae</taxon>
        <taxon>Apioideae</taxon>
        <taxon>apioid superclade</taxon>
        <taxon>Tordylieae</taxon>
        <taxon>Tordyliinae</taxon>
        <taxon>Heracleum</taxon>
    </lineage>
</organism>
<evidence type="ECO:0000313" key="3">
    <source>
        <dbReference type="EMBL" id="KAK1354014.1"/>
    </source>
</evidence>
<evidence type="ECO:0000313" key="4">
    <source>
        <dbReference type="Proteomes" id="UP001237642"/>
    </source>
</evidence>
<reference evidence="3" key="2">
    <citation type="submission" date="2023-05" db="EMBL/GenBank/DDBJ databases">
        <authorList>
            <person name="Schelkunov M.I."/>
        </authorList>
    </citation>
    <scope>NUCLEOTIDE SEQUENCE</scope>
    <source>
        <strain evidence="3">Hsosn_3</strain>
        <tissue evidence="3">Leaf</tissue>
    </source>
</reference>